<evidence type="ECO:0000256" key="1">
    <source>
        <dbReference type="SAM" id="SignalP"/>
    </source>
</evidence>
<dbReference type="AlphaFoldDB" id="A0A5S3Z427"/>
<proteinExistence type="predicted"/>
<dbReference type="Proteomes" id="UP000305874">
    <property type="component" value="Unassembled WGS sequence"/>
</dbReference>
<keyword evidence="1" id="KW-0732">Signal</keyword>
<feature type="chain" id="PRO_5024442662" evidence="1">
    <location>
        <begin position="21"/>
        <end position="111"/>
    </location>
</feature>
<gene>
    <name evidence="2" type="ORF">CWC05_10980</name>
</gene>
<evidence type="ECO:0000313" key="2">
    <source>
        <dbReference type="EMBL" id="TMP86988.1"/>
    </source>
</evidence>
<comment type="caution">
    <text evidence="2">The sequence shown here is derived from an EMBL/GenBank/DDBJ whole genome shotgun (WGS) entry which is preliminary data.</text>
</comment>
<organism evidence="2 3">
    <name type="scientific">Pseudoalteromonas ruthenica</name>
    <dbReference type="NCBI Taxonomy" id="151081"/>
    <lineage>
        <taxon>Bacteria</taxon>
        <taxon>Pseudomonadati</taxon>
        <taxon>Pseudomonadota</taxon>
        <taxon>Gammaproteobacteria</taxon>
        <taxon>Alteromonadales</taxon>
        <taxon>Pseudoalteromonadaceae</taxon>
        <taxon>Pseudoalteromonas</taxon>
    </lineage>
</organism>
<name>A0A5S3Z427_9GAMM</name>
<feature type="signal peptide" evidence="1">
    <location>
        <begin position="1"/>
        <end position="20"/>
    </location>
</feature>
<evidence type="ECO:0000313" key="3">
    <source>
        <dbReference type="Proteomes" id="UP000305874"/>
    </source>
</evidence>
<reference evidence="2 3" key="1">
    <citation type="submission" date="2017-12" db="EMBL/GenBank/DDBJ databases">
        <authorList>
            <person name="Paulsen S."/>
            <person name="Gram L.K."/>
        </authorList>
    </citation>
    <scope>NUCLEOTIDE SEQUENCE [LARGE SCALE GENOMIC DNA]</scope>
    <source>
        <strain evidence="2 3">S2897</strain>
    </source>
</reference>
<protein>
    <submittedName>
        <fullName evidence="2">Uncharacterized protein</fullName>
    </submittedName>
</protein>
<dbReference type="RefSeq" id="WP_138548237.1">
    <property type="nucleotide sequence ID" value="NZ_PNCG01000010.1"/>
</dbReference>
<accession>A0A5S3Z427</accession>
<dbReference type="EMBL" id="PNCG01000010">
    <property type="protein sequence ID" value="TMP86988.1"/>
    <property type="molecule type" value="Genomic_DNA"/>
</dbReference>
<reference evidence="3" key="2">
    <citation type="submission" date="2019-06" db="EMBL/GenBank/DDBJ databases">
        <title>Co-occurence of chitin degradation, pigmentation and bioactivity in marine Pseudoalteromonas.</title>
        <authorList>
            <person name="Sonnenschein E.C."/>
            <person name="Bech P.K."/>
        </authorList>
    </citation>
    <scope>NUCLEOTIDE SEQUENCE [LARGE SCALE GENOMIC DNA]</scope>
    <source>
        <strain evidence="3">S2897</strain>
    </source>
</reference>
<sequence>MKIIALFSLSLILFTTNSQASTWCEAYIDAVVPTADGITVLSTSSYNGEKIDVMKKEYSDSNFGNVYMRLLDAKDSRYEVRLYPVSGKGEEDGAVCDDGVTDYLRSVYRPF</sequence>